<dbReference type="AlphaFoldDB" id="Q9LN99"/>
<dbReference type="EMBL" id="AC025416">
    <property type="protein sequence ID" value="AAF79639.1"/>
    <property type="molecule type" value="Genomic_DNA"/>
</dbReference>
<sequence length="88" mass="10164">MLSVNDDVICFGFVDRVVNARTSVMFGFSATLLGRRTNCANFNFIWIVLCSSCIQYVCNHQLRLGTITTCFFLHEKLRIHILHFCEKN</sequence>
<reference evidence="1" key="2">
    <citation type="submission" date="2000-05" db="EMBL/GenBank/DDBJ databases">
        <title>Genomic sequence for Arabidopsis thaliana BAC F5O11 from chromosome I.</title>
        <authorList>
            <person name="Chao Q."/>
            <person name="Brooks S."/>
            <person name="Buehler E."/>
            <person name="Johnson-Hopson C."/>
            <person name="Khan S."/>
            <person name="Kim C."/>
            <person name="Shinn P."/>
            <person name="Altafi H."/>
            <person name="Bei Q."/>
            <person name="Chin C."/>
            <person name="Chiou J."/>
            <person name="Choi E."/>
            <person name="Conn L."/>
            <person name="Conway A."/>
            <person name="Gonzales A."/>
            <person name="Hansen N."/>
            <person name="Howng B."/>
            <person name="Koo T."/>
            <person name="Lam B."/>
            <person name="Lee J."/>
            <person name="Lenz C."/>
            <person name="Li J."/>
            <person name="Liu A."/>
            <person name="Liu K."/>
            <person name="Liu S."/>
            <person name="Mukharsky N."/>
            <person name="Nguyen M."/>
            <person name="Palm C."/>
            <person name="Pham P."/>
            <person name="Sakano H."/>
            <person name="Schwartz J."/>
            <person name="Southwick A."/>
            <person name="Thaveri A."/>
            <person name="Toriumi M."/>
            <person name="Vaysberg M."/>
            <person name="Yu G."/>
            <person name="Federspiel N.A."/>
            <person name="Theologis A."/>
            <person name="Ecker J.R."/>
        </authorList>
    </citation>
    <scope>NUCLEOTIDE SEQUENCE</scope>
</reference>
<evidence type="ECO:0000313" key="1">
    <source>
        <dbReference type="EMBL" id="AAF79639.1"/>
    </source>
</evidence>
<protein>
    <submittedName>
        <fullName evidence="1">F5O11.20</fullName>
    </submittedName>
</protein>
<organism evidence="1">
    <name type="scientific">Arabidopsis thaliana</name>
    <name type="common">Mouse-ear cress</name>
    <dbReference type="NCBI Taxonomy" id="3702"/>
    <lineage>
        <taxon>Eukaryota</taxon>
        <taxon>Viridiplantae</taxon>
        <taxon>Streptophyta</taxon>
        <taxon>Embryophyta</taxon>
        <taxon>Tracheophyta</taxon>
        <taxon>Spermatophyta</taxon>
        <taxon>Magnoliopsida</taxon>
        <taxon>eudicotyledons</taxon>
        <taxon>Gunneridae</taxon>
        <taxon>Pentapetalae</taxon>
        <taxon>rosids</taxon>
        <taxon>malvids</taxon>
        <taxon>Brassicales</taxon>
        <taxon>Brassicaceae</taxon>
        <taxon>Camelineae</taxon>
        <taxon>Arabidopsis</taxon>
    </lineage>
</organism>
<reference key="1">
    <citation type="journal article" date="2000" name="Nature">
        <title>Sequence and analysis of chromosome 1 of the plant Arabidopsis thaliana.</title>
        <authorList>
            <person name="Theologis A."/>
            <person name="Ecker J.R."/>
            <person name="Palm C.J."/>
            <person name="Federspiel N.A."/>
            <person name="Kaul S."/>
            <person name="White O."/>
            <person name="Alonso J."/>
            <person name="Altafi H."/>
            <person name="Araujo R."/>
            <person name="Bowman C.L."/>
            <person name="Brooks S.Y."/>
            <person name="Buehler E."/>
            <person name="Chan A."/>
            <person name="Chao Q."/>
            <person name="Chen H."/>
            <person name="Cheuk R.F."/>
            <person name="Chin C.W."/>
            <person name="Chung M.K."/>
            <person name="Conn L."/>
            <person name="Conway A.B."/>
            <person name="Conway A.R."/>
            <person name="Creasy T.H."/>
            <person name="Dewar K."/>
            <person name="Dunn P."/>
            <person name="Etgu P."/>
            <person name="Feldblyum T.V."/>
            <person name="Feng J."/>
            <person name="Fong B."/>
            <person name="Fujii C.Y."/>
            <person name="Gill J.E."/>
            <person name="Goldsmith A.D."/>
            <person name="Haas B."/>
            <person name="Hansen N.F."/>
            <person name="Hughes B."/>
            <person name="Huizar L."/>
            <person name="Hunter J.L."/>
            <person name="Jenkins J."/>
            <person name="Johnson-Hopson C."/>
            <person name="Khan S."/>
            <person name="Khaykin E."/>
            <person name="Kim C.J."/>
            <person name="Koo H.L."/>
            <person name="Kremenetskaia I."/>
            <person name="Kurtz D.B."/>
            <person name="Kwan A."/>
            <person name="Lam B."/>
            <person name="Langin-Hooper S."/>
            <person name="Lee A."/>
            <person name="Lee J.M."/>
            <person name="Lenz C.A."/>
            <person name="Li J.H."/>
            <person name="Li Y."/>
            <person name="Lin X."/>
            <person name="Liu S.X."/>
            <person name="Liu Z.A."/>
            <person name="Luros J.S."/>
            <person name="Maiti R."/>
            <person name="Marziali A."/>
            <person name="Militscher J."/>
            <person name="Miranda M."/>
            <person name="Nguyen M."/>
            <person name="Nierman W.C."/>
            <person name="Osborne B.I."/>
            <person name="Pai G."/>
            <person name="Peterson J."/>
            <person name="Pham P.K."/>
            <person name="Rizzo M."/>
            <person name="Rooney T."/>
            <person name="Rowley D."/>
            <person name="Sakano H."/>
            <person name="Salzberg S.L."/>
            <person name="Schwartz J.R."/>
            <person name="Shinn P."/>
            <person name="Southwick A.M."/>
            <person name="Sun H."/>
            <person name="Tallon L.J."/>
            <person name="Tambunga G."/>
            <person name="Toriumi M.J."/>
            <person name="Town C.D."/>
            <person name="Utterback T."/>
            <person name="Van Aken S."/>
            <person name="Vaysberg M."/>
            <person name="Vysotskaia V.S."/>
            <person name="Walker M."/>
            <person name="Wu D."/>
            <person name="Yu G."/>
            <person name="Fraser C.M."/>
            <person name="Venter J.C."/>
            <person name="Davis R.W."/>
        </authorList>
    </citation>
    <scope>NUCLEOTIDE SEQUENCE [LARGE SCALE GENOMIC DNA]</scope>
    <source>
        <strain>cv. Columbia</strain>
    </source>
</reference>
<dbReference type="PIR" id="A86259">
    <property type="entry name" value="A86259"/>
</dbReference>
<proteinExistence type="predicted"/>
<reference evidence="1" key="3">
    <citation type="submission" date="2000-06" db="EMBL/GenBank/DDBJ databases">
        <authorList>
            <person name="Cheuk R."/>
            <person name="Shinn P."/>
            <person name="Brooks S."/>
            <person name="Buehler E."/>
            <person name="Chao Q."/>
            <person name="Johnson-Hopson C."/>
            <person name="Khan S."/>
            <person name="Kim C."/>
            <person name="Altafi H."/>
            <person name="Bei B."/>
            <person name="Chin C."/>
            <person name="Chiou J."/>
            <person name="Choi E."/>
            <person name="Conn L."/>
            <person name="Conway A."/>
            <person name="Gonzalez A."/>
            <person name="Hansen N."/>
            <person name="Howing B."/>
            <person name="Koo T."/>
            <person name="Lam B."/>
            <person name="Lee J."/>
            <person name="Lenz C."/>
            <person name="Li J."/>
            <person name="Liu A."/>
            <person name="Liu J."/>
            <person name="Liu S."/>
            <person name="Mukharsky N."/>
            <person name="Nguyen M."/>
            <person name="Palm C."/>
            <person name="Pham P."/>
            <person name="Sakano H."/>
            <person name="Schwartz J."/>
            <person name="Southwick A."/>
            <person name="Thaveri A."/>
            <person name="Toriumi M."/>
            <person name="Vaysberg M."/>
            <person name="Yu G."/>
            <person name="Davis R."/>
            <person name="Federspiel N."/>
            <person name="Theologis A."/>
            <person name="Ecker J."/>
        </authorList>
    </citation>
    <scope>NUCLEOTIDE SEQUENCE</scope>
</reference>
<accession>Q9LN99</accession>
<name>Q9LN99_ARATH</name>